<evidence type="ECO:0000256" key="1">
    <source>
        <dbReference type="SAM" id="Phobius"/>
    </source>
</evidence>
<dbReference type="PANTHER" id="PTHR37397">
    <property type="entry name" value="SI:CH211-183D21.1"/>
    <property type="match status" value="1"/>
</dbReference>
<keyword evidence="3" id="KW-1185">Reference proteome</keyword>
<reference evidence="2 3" key="1">
    <citation type="journal article" date="2017" name="PLoS Biol.">
        <title>The sea cucumber genome provides insights into morphological evolution and visceral regeneration.</title>
        <authorList>
            <person name="Zhang X."/>
            <person name="Sun L."/>
            <person name="Yuan J."/>
            <person name="Sun Y."/>
            <person name="Gao Y."/>
            <person name="Zhang L."/>
            <person name="Li S."/>
            <person name="Dai H."/>
            <person name="Hamel J.F."/>
            <person name="Liu C."/>
            <person name="Yu Y."/>
            <person name="Liu S."/>
            <person name="Lin W."/>
            <person name="Guo K."/>
            <person name="Jin S."/>
            <person name="Xu P."/>
            <person name="Storey K.B."/>
            <person name="Huan P."/>
            <person name="Zhang T."/>
            <person name="Zhou Y."/>
            <person name="Zhang J."/>
            <person name="Lin C."/>
            <person name="Li X."/>
            <person name="Xing L."/>
            <person name="Huo D."/>
            <person name="Sun M."/>
            <person name="Wang L."/>
            <person name="Mercier A."/>
            <person name="Li F."/>
            <person name="Yang H."/>
            <person name="Xiang J."/>
        </authorList>
    </citation>
    <scope>NUCLEOTIDE SEQUENCE [LARGE SCALE GENOMIC DNA]</scope>
    <source>
        <strain evidence="2">Shaxun</strain>
        <tissue evidence="2">Muscle</tissue>
    </source>
</reference>
<comment type="caution">
    <text evidence="2">The sequence shown here is derived from an EMBL/GenBank/DDBJ whole genome shotgun (WGS) entry which is preliminary data.</text>
</comment>
<dbReference type="STRING" id="307972.A0A2G8JTP1"/>
<proteinExistence type="predicted"/>
<name>A0A2G8JTP1_STIJA</name>
<keyword evidence="1" id="KW-1133">Transmembrane helix</keyword>
<accession>A0A2G8JTP1</accession>
<dbReference type="AlphaFoldDB" id="A0A2G8JTP1"/>
<gene>
    <name evidence="2" type="ORF">BSL78_24039</name>
</gene>
<dbReference type="EMBL" id="MRZV01001275">
    <property type="protein sequence ID" value="PIK39124.1"/>
    <property type="molecule type" value="Genomic_DNA"/>
</dbReference>
<feature type="transmembrane region" description="Helical" evidence="1">
    <location>
        <begin position="398"/>
        <end position="422"/>
    </location>
</feature>
<keyword evidence="1" id="KW-0472">Membrane</keyword>
<dbReference type="OrthoDB" id="10069759at2759"/>
<dbReference type="Proteomes" id="UP000230750">
    <property type="component" value="Unassembled WGS sequence"/>
</dbReference>
<dbReference type="PANTHER" id="PTHR37397:SF1">
    <property type="entry name" value="LTD DOMAIN-CONTAINING PROTEIN"/>
    <property type="match status" value="1"/>
</dbReference>
<evidence type="ECO:0000313" key="2">
    <source>
        <dbReference type="EMBL" id="PIK39124.1"/>
    </source>
</evidence>
<organism evidence="2 3">
    <name type="scientific">Stichopus japonicus</name>
    <name type="common">Sea cucumber</name>
    <dbReference type="NCBI Taxonomy" id="307972"/>
    <lineage>
        <taxon>Eukaryota</taxon>
        <taxon>Metazoa</taxon>
        <taxon>Echinodermata</taxon>
        <taxon>Eleutherozoa</taxon>
        <taxon>Echinozoa</taxon>
        <taxon>Holothuroidea</taxon>
        <taxon>Aspidochirotacea</taxon>
        <taxon>Aspidochirotida</taxon>
        <taxon>Stichopodidae</taxon>
        <taxon>Apostichopus</taxon>
    </lineage>
</organism>
<keyword evidence="1" id="KW-0812">Transmembrane</keyword>
<protein>
    <submittedName>
        <fullName evidence="2">Uncharacterized protein</fullName>
    </submittedName>
</protein>
<sequence>MAPSTTNLIDVVILGSKDNPAANLASALSPDQSQIVEEKFFLEGEESVSRCRVATPCKLRNSGWTGISAGPNTCMTFNELVSVTDSEEEGYLVINEISLVTEQGGVLPMEIEILSSPPGRRLDNYVVIYYTSDQFGSSSYLILSLSGEATDEDGYYSLTQDKASRMEKLQHSRGIGGVQAVALYDRRMGQYSYNMQVTDVGLVDAVTFSNGIDDTVKPLQTVLTPPTPAIVTSVGAKNFWASRQPLSLSRCGCCSTRNNSVFTLSSWTPDKPNRCPSADDGTVIQLRLSNAIYSQWISYAAWQMFLKEALVREVESNCQCGFSLSYFTDEILYEGSVVYEALLMALDERQGRSIVEAFEKFIRENSTITIMDQMFLLDDCTHCILSPRLQRKGKVGGILLSLLGVVVMSALLIIIVMVARLYRGDLQMLYIKTFKSRGSSDGVKFNNNDGGGLDVNIDDGISNPVYQGSSQDDGKIAEPQFQDPAVNTSGEVPYIVTC</sequence>
<evidence type="ECO:0000313" key="3">
    <source>
        <dbReference type="Proteomes" id="UP000230750"/>
    </source>
</evidence>